<keyword evidence="2" id="KW-1185">Reference proteome</keyword>
<evidence type="ECO:0000313" key="1">
    <source>
        <dbReference type="EMBL" id="NPE14012.1"/>
    </source>
</evidence>
<gene>
    <name evidence="1" type="ORF">HPS55_06675</name>
</gene>
<dbReference type="RefSeq" id="WP_172324821.1">
    <property type="nucleotide sequence ID" value="NZ_CASQWE010000002.1"/>
</dbReference>
<organism evidence="1 2">
    <name type="scientific">Xylanibacter rodentium</name>
    <dbReference type="NCBI Taxonomy" id="2736289"/>
    <lineage>
        <taxon>Bacteria</taxon>
        <taxon>Pseudomonadati</taxon>
        <taxon>Bacteroidota</taxon>
        <taxon>Bacteroidia</taxon>
        <taxon>Bacteroidales</taxon>
        <taxon>Prevotellaceae</taxon>
        <taxon>Xylanibacter</taxon>
    </lineage>
</organism>
<protein>
    <recommendedName>
        <fullName evidence="3">Phage protein</fullName>
    </recommendedName>
</protein>
<accession>A0ABX2AX79</accession>
<evidence type="ECO:0000313" key="2">
    <source>
        <dbReference type="Proteomes" id="UP001193734"/>
    </source>
</evidence>
<evidence type="ECO:0008006" key="3">
    <source>
        <dbReference type="Google" id="ProtNLM"/>
    </source>
</evidence>
<comment type="caution">
    <text evidence="1">The sequence shown here is derived from an EMBL/GenBank/DDBJ whole genome shotgun (WGS) entry which is preliminary data.</text>
</comment>
<dbReference type="GeneID" id="82157448"/>
<reference evidence="1 2" key="1">
    <citation type="submission" date="2020-05" db="EMBL/GenBank/DDBJ databases">
        <title>Distinct polysaccharide utilization as determinants for interspecies competition between intestinal Prevotella spp.</title>
        <authorList>
            <person name="Galvez E.J.C."/>
            <person name="Iljazovic A."/>
            <person name="Strowig T."/>
        </authorList>
    </citation>
    <scope>NUCLEOTIDE SEQUENCE [LARGE SCALE GENOMIC DNA]</scope>
    <source>
        <strain evidence="1 2">PROD</strain>
    </source>
</reference>
<proteinExistence type="predicted"/>
<dbReference type="EMBL" id="JABKKE010000009">
    <property type="protein sequence ID" value="NPE14012.1"/>
    <property type="molecule type" value="Genomic_DNA"/>
</dbReference>
<sequence length="144" mass="15960">MVGNNGVPFINGKLYDWADIVLVIAGVPVTGITGIEYKDDQDIVTKYGAGRYPVGYAKGRITATGKITLYQEEVEAIQRQSLTGRLQDIAPFDIIVNYLPDTGIVSTDKLRNVIFKNNGRGWKEGDTGQEVEIDLVMSHIEWNK</sequence>
<name>A0ABX2AX79_9BACT</name>
<dbReference type="Proteomes" id="UP001193734">
    <property type="component" value="Unassembled WGS sequence"/>
</dbReference>